<dbReference type="EMBL" id="BMDO01000004">
    <property type="protein sequence ID" value="GGI50746.1"/>
    <property type="molecule type" value="Genomic_DNA"/>
</dbReference>
<evidence type="ECO:0008006" key="3">
    <source>
        <dbReference type="Google" id="ProtNLM"/>
    </source>
</evidence>
<proteinExistence type="predicted"/>
<organism evidence="1 2">
    <name type="scientific">Mucilaginibacter galii</name>
    <dbReference type="NCBI Taxonomy" id="2005073"/>
    <lineage>
        <taxon>Bacteria</taxon>
        <taxon>Pseudomonadati</taxon>
        <taxon>Bacteroidota</taxon>
        <taxon>Sphingobacteriia</taxon>
        <taxon>Sphingobacteriales</taxon>
        <taxon>Sphingobacteriaceae</taxon>
        <taxon>Mucilaginibacter</taxon>
    </lineage>
</organism>
<protein>
    <recommendedName>
        <fullName evidence="3">Lipoprotein</fullName>
    </recommendedName>
</protein>
<dbReference type="PROSITE" id="PS51257">
    <property type="entry name" value="PROKAR_LIPOPROTEIN"/>
    <property type="match status" value="1"/>
</dbReference>
<evidence type="ECO:0000313" key="1">
    <source>
        <dbReference type="EMBL" id="GGI50746.1"/>
    </source>
</evidence>
<evidence type="ECO:0000313" key="2">
    <source>
        <dbReference type="Proteomes" id="UP000662074"/>
    </source>
</evidence>
<dbReference type="Proteomes" id="UP000662074">
    <property type="component" value="Unassembled WGS sequence"/>
</dbReference>
<accession>A0A917J930</accession>
<comment type="caution">
    <text evidence="1">The sequence shown here is derived from an EMBL/GenBank/DDBJ whole genome shotgun (WGS) entry which is preliminary data.</text>
</comment>
<keyword evidence="2" id="KW-1185">Reference proteome</keyword>
<reference evidence="1" key="2">
    <citation type="submission" date="2020-09" db="EMBL/GenBank/DDBJ databases">
        <authorList>
            <person name="Sun Q."/>
            <person name="Sedlacek I."/>
        </authorList>
    </citation>
    <scope>NUCLEOTIDE SEQUENCE</scope>
    <source>
        <strain evidence="1">CCM 8711</strain>
    </source>
</reference>
<dbReference type="RefSeq" id="WP_377171168.1">
    <property type="nucleotide sequence ID" value="NZ_CBCSDW010000009.1"/>
</dbReference>
<gene>
    <name evidence="1" type="ORF">GCM10011425_19580</name>
</gene>
<name>A0A917J930_9SPHI</name>
<sequence length="342" mass="39416">MLKVPAYLTAFMILLGLASCHKSRVVNTSFYYWKTVYETNATEKRYFDTLHCKKLYIRIMDVNNGDNGAVPVSPVIFNGTLPDSVELVPVVFIVNDVLKHQTHQQIKGLAGKIVYYVNGRIRPSGRASYKELQLDCDWTQTTRDNYFYLLNCIKTNISLKNKRISATLRLHQLKNQKSSGIPPVNKVMLMCYNMGNLRKYGNQNSVLEQSELEKYVGKNLSNYPMPVDVGLPIFSWAVVFRQKQYAGISKRLHQEDFSDHQIFKANGGNLYTLQKHLPRYGLLRGDEVRWEQLSAGQLLSAANYIQKYISSDTVNIIYFHLDEPTLKHYTYEDLEKTTAVFR</sequence>
<reference evidence="1" key="1">
    <citation type="journal article" date="2014" name="Int. J. Syst. Evol. Microbiol.">
        <title>Complete genome sequence of Corynebacterium casei LMG S-19264T (=DSM 44701T), isolated from a smear-ripened cheese.</title>
        <authorList>
            <consortium name="US DOE Joint Genome Institute (JGI-PGF)"/>
            <person name="Walter F."/>
            <person name="Albersmeier A."/>
            <person name="Kalinowski J."/>
            <person name="Ruckert C."/>
        </authorList>
    </citation>
    <scope>NUCLEOTIDE SEQUENCE</scope>
    <source>
        <strain evidence="1">CCM 8711</strain>
    </source>
</reference>
<dbReference type="AlphaFoldDB" id="A0A917J930"/>